<dbReference type="InterPro" id="IPR027728">
    <property type="entry name" value="Topless_fam"/>
</dbReference>
<sequence length="194" mass="21966">MGVVQFDTTKNQFVEAVDDFSIKFWDMDHLRLPPVSANENVIKVLANNEDRWPLLLASVEWFVNLTPKGECLASSKRPRINEELNDKSKIWKLKVISDPSQCRSLKLLENLGVTKISRLIYTNSGDAILVLALNAINLLWKWLRNERNSRGKATTSVSPVLWQPSSGILMTNDVQEPNHEEAVSCFALSKMLAM</sequence>
<dbReference type="AlphaFoldDB" id="M1B3Z8"/>
<protein>
    <submittedName>
        <fullName evidence="1">WD-repeat protein</fullName>
    </submittedName>
</protein>
<dbReference type="GO" id="GO:0006355">
    <property type="term" value="P:regulation of DNA-templated transcription"/>
    <property type="evidence" value="ECO:0007669"/>
    <property type="project" value="InterPro"/>
</dbReference>
<dbReference type="PANTHER" id="PTHR44083">
    <property type="entry name" value="TOPLESS-RELATED PROTEIN 1-RELATED"/>
    <property type="match status" value="1"/>
</dbReference>
<evidence type="ECO:0000313" key="1">
    <source>
        <dbReference type="EnsemblPlants" id="PGSC0003DMT400036656"/>
    </source>
</evidence>
<keyword evidence="2" id="KW-1185">Reference proteome</keyword>
<proteinExistence type="predicted"/>
<dbReference type="eggNOG" id="KOG0266">
    <property type="taxonomic scope" value="Eukaryota"/>
</dbReference>
<dbReference type="Gramene" id="PGSC0003DMT400036656">
    <property type="protein sequence ID" value="PGSC0003DMT400036656"/>
    <property type="gene ID" value="PGSC0003DMG401014139"/>
</dbReference>
<accession>M1B3Z8</accession>
<dbReference type="PaxDb" id="4113-PGSC0003DMT400036656"/>
<reference evidence="2" key="1">
    <citation type="journal article" date="2011" name="Nature">
        <title>Genome sequence and analysis of the tuber crop potato.</title>
        <authorList>
            <consortium name="The Potato Genome Sequencing Consortium"/>
        </authorList>
    </citation>
    <scope>NUCLEOTIDE SEQUENCE [LARGE SCALE GENOMIC DNA]</scope>
    <source>
        <strain evidence="2">cv. DM1-3 516 R44</strain>
    </source>
</reference>
<dbReference type="EnsemblPlants" id="PGSC0003DMT400036656">
    <property type="protein sequence ID" value="PGSC0003DMT400036656"/>
    <property type="gene ID" value="PGSC0003DMG401014139"/>
</dbReference>
<dbReference type="ExpressionAtlas" id="M1B3Z8">
    <property type="expression patterns" value="baseline"/>
</dbReference>
<organism evidence="1 2">
    <name type="scientific">Solanum tuberosum</name>
    <name type="common">Potato</name>
    <dbReference type="NCBI Taxonomy" id="4113"/>
    <lineage>
        <taxon>Eukaryota</taxon>
        <taxon>Viridiplantae</taxon>
        <taxon>Streptophyta</taxon>
        <taxon>Embryophyta</taxon>
        <taxon>Tracheophyta</taxon>
        <taxon>Spermatophyta</taxon>
        <taxon>Magnoliopsida</taxon>
        <taxon>eudicotyledons</taxon>
        <taxon>Gunneridae</taxon>
        <taxon>Pentapetalae</taxon>
        <taxon>asterids</taxon>
        <taxon>lamiids</taxon>
        <taxon>Solanales</taxon>
        <taxon>Solanaceae</taxon>
        <taxon>Solanoideae</taxon>
        <taxon>Solaneae</taxon>
        <taxon>Solanum</taxon>
    </lineage>
</organism>
<dbReference type="PANTHER" id="PTHR44083:SF45">
    <property type="entry name" value="TOPLESS-RELATED PROTEIN 1"/>
    <property type="match status" value="1"/>
</dbReference>
<dbReference type="STRING" id="4113.M1B3Z8"/>
<dbReference type="HOGENOM" id="CLU_1404684_0_0_1"/>
<reference evidence="1" key="2">
    <citation type="submission" date="2015-06" db="UniProtKB">
        <authorList>
            <consortium name="EnsemblPlants"/>
        </authorList>
    </citation>
    <scope>IDENTIFICATION</scope>
    <source>
        <strain evidence="1">DM1-3 516 R44</strain>
    </source>
</reference>
<dbReference type="InParanoid" id="M1B3Z8"/>
<name>M1B3Z8_SOLTU</name>
<evidence type="ECO:0000313" key="2">
    <source>
        <dbReference type="Proteomes" id="UP000011115"/>
    </source>
</evidence>
<dbReference type="Proteomes" id="UP000011115">
    <property type="component" value="Unassembled WGS sequence"/>
</dbReference>